<protein>
    <recommendedName>
        <fullName evidence="1">HD-Zip IV C-terminal domain-containing protein</fullName>
    </recommendedName>
</protein>
<dbReference type="PANTHER" id="PTHR45654">
    <property type="entry name" value="HOMEOBOX-LEUCINE ZIPPER PROTEIN MERISTEM L1"/>
    <property type="match status" value="1"/>
</dbReference>
<dbReference type="InterPro" id="IPR057993">
    <property type="entry name" value="HD-Zip_IV_C"/>
</dbReference>
<keyword evidence="3" id="KW-1185">Reference proteome</keyword>
<sequence length="98" mass="10682">MLILQETYKSHLGSNIVYTSIEEPKIEEVTRGGDSSQIPMCPSGFIIAGNGSNGHSLLTMIFQLFTPSEGELSMESVESLHFLFTNTVGEIKTALNCL</sequence>
<proteinExistence type="predicted"/>
<dbReference type="Proteomes" id="UP000447434">
    <property type="component" value="Chromosome 18"/>
</dbReference>
<name>A0A6A4NYP8_LUPAL</name>
<dbReference type="OrthoDB" id="1435928at2759"/>
<dbReference type="EMBL" id="WOCE01000018">
    <property type="protein sequence ID" value="KAE9594271.1"/>
    <property type="molecule type" value="Genomic_DNA"/>
</dbReference>
<gene>
    <name evidence="2" type="ORF">Lalb_Chr18g0052011</name>
</gene>
<dbReference type="AlphaFoldDB" id="A0A6A4NYP8"/>
<evidence type="ECO:0000313" key="3">
    <source>
        <dbReference type="Proteomes" id="UP000447434"/>
    </source>
</evidence>
<accession>A0A6A4NYP8</accession>
<evidence type="ECO:0000313" key="2">
    <source>
        <dbReference type="EMBL" id="KAE9594271.1"/>
    </source>
</evidence>
<organism evidence="2 3">
    <name type="scientific">Lupinus albus</name>
    <name type="common">White lupine</name>
    <name type="synonym">Lupinus termis</name>
    <dbReference type="NCBI Taxonomy" id="3870"/>
    <lineage>
        <taxon>Eukaryota</taxon>
        <taxon>Viridiplantae</taxon>
        <taxon>Streptophyta</taxon>
        <taxon>Embryophyta</taxon>
        <taxon>Tracheophyta</taxon>
        <taxon>Spermatophyta</taxon>
        <taxon>Magnoliopsida</taxon>
        <taxon>eudicotyledons</taxon>
        <taxon>Gunneridae</taxon>
        <taxon>Pentapetalae</taxon>
        <taxon>rosids</taxon>
        <taxon>fabids</taxon>
        <taxon>Fabales</taxon>
        <taxon>Fabaceae</taxon>
        <taxon>Papilionoideae</taxon>
        <taxon>50 kb inversion clade</taxon>
        <taxon>genistoids sensu lato</taxon>
        <taxon>core genistoids</taxon>
        <taxon>Genisteae</taxon>
        <taxon>Lupinus</taxon>
    </lineage>
</organism>
<dbReference type="Pfam" id="PF25797">
    <property type="entry name" value="PDF2_C"/>
    <property type="match status" value="1"/>
</dbReference>
<dbReference type="PANTHER" id="PTHR45654:SF9">
    <property type="entry name" value="HOMEOBOX-LEUCINE ZIPPER PROTEIN HDG10-RELATED"/>
    <property type="match status" value="1"/>
</dbReference>
<dbReference type="InterPro" id="IPR042160">
    <property type="entry name" value="HD-Zip_IV"/>
</dbReference>
<comment type="caution">
    <text evidence="2">The sequence shown here is derived from an EMBL/GenBank/DDBJ whole genome shotgun (WGS) entry which is preliminary data.</text>
</comment>
<reference evidence="3" key="1">
    <citation type="journal article" date="2020" name="Nat. Commun.">
        <title>Genome sequence of the cluster root forming white lupin.</title>
        <authorList>
            <person name="Hufnagel B."/>
            <person name="Marques A."/>
            <person name="Soriano A."/>
            <person name="Marques L."/>
            <person name="Divol F."/>
            <person name="Doumas P."/>
            <person name="Sallet E."/>
            <person name="Mancinotti D."/>
            <person name="Carrere S."/>
            <person name="Marande W."/>
            <person name="Arribat S."/>
            <person name="Keller J."/>
            <person name="Huneau C."/>
            <person name="Blein T."/>
            <person name="Aime D."/>
            <person name="Laguerre M."/>
            <person name="Taylor J."/>
            <person name="Schubert V."/>
            <person name="Nelson M."/>
            <person name="Geu-Flores F."/>
            <person name="Crespi M."/>
            <person name="Gallardo-Guerrero K."/>
            <person name="Delaux P.-M."/>
            <person name="Salse J."/>
            <person name="Berges H."/>
            <person name="Guyot R."/>
            <person name="Gouzy J."/>
            <person name="Peret B."/>
        </authorList>
    </citation>
    <scope>NUCLEOTIDE SEQUENCE [LARGE SCALE GENOMIC DNA]</scope>
    <source>
        <strain evidence="3">cv. Amiga</strain>
    </source>
</reference>
<feature type="domain" description="HD-Zip IV C-terminal" evidence="1">
    <location>
        <begin position="1"/>
        <end position="97"/>
    </location>
</feature>
<evidence type="ECO:0000259" key="1">
    <source>
        <dbReference type="Pfam" id="PF25797"/>
    </source>
</evidence>